<feature type="compositionally biased region" description="Basic residues" evidence="6">
    <location>
        <begin position="349"/>
        <end position="360"/>
    </location>
</feature>
<dbReference type="InterPro" id="IPR008967">
    <property type="entry name" value="p53-like_TF_DNA-bd_sf"/>
</dbReference>
<comment type="caution">
    <text evidence="5">Lacks conserved residue(s) required for the propagation of feature annotation.</text>
</comment>
<dbReference type="PROSITE" id="PS50252">
    <property type="entry name" value="TBOX_3"/>
    <property type="match status" value="1"/>
</dbReference>
<evidence type="ECO:0000256" key="4">
    <source>
        <dbReference type="ARBA" id="ARBA00023242"/>
    </source>
</evidence>
<feature type="region of interest" description="Disordered" evidence="6">
    <location>
        <begin position="154"/>
        <end position="177"/>
    </location>
</feature>
<protein>
    <submittedName>
        <fullName evidence="8">T, brachyury homolog</fullName>
    </submittedName>
</protein>
<dbReference type="InterPro" id="IPR046360">
    <property type="entry name" value="T-box_DNA-bd"/>
</dbReference>
<comment type="subcellular location">
    <subcellularLocation>
        <location evidence="5">Nucleus</location>
    </subcellularLocation>
</comment>
<dbReference type="PRINTS" id="PR00937">
    <property type="entry name" value="TBOX"/>
</dbReference>
<dbReference type="AlphaFoldDB" id="A0AAV4EAM1"/>
<evidence type="ECO:0000256" key="6">
    <source>
        <dbReference type="SAM" id="MobiDB-lite"/>
    </source>
</evidence>
<reference evidence="8 9" key="1">
    <citation type="journal article" date="2021" name="Elife">
        <title>Chloroplast acquisition without the gene transfer in kleptoplastic sea slugs, Plakobranchus ocellatus.</title>
        <authorList>
            <person name="Maeda T."/>
            <person name="Takahashi S."/>
            <person name="Yoshida T."/>
            <person name="Shimamura S."/>
            <person name="Takaki Y."/>
            <person name="Nagai Y."/>
            <person name="Toyoda A."/>
            <person name="Suzuki Y."/>
            <person name="Arimoto A."/>
            <person name="Ishii H."/>
            <person name="Satoh N."/>
            <person name="Nishiyama T."/>
            <person name="Hasebe M."/>
            <person name="Maruyama T."/>
            <person name="Minagawa J."/>
            <person name="Obokata J."/>
            <person name="Shigenobu S."/>
        </authorList>
    </citation>
    <scope>NUCLEOTIDE SEQUENCE [LARGE SCALE GENOMIC DNA]</scope>
</reference>
<dbReference type="GO" id="GO:0045893">
    <property type="term" value="P:positive regulation of DNA-templated transcription"/>
    <property type="evidence" value="ECO:0007669"/>
    <property type="project" value="InterPro"/>
</dbReference>
<evidence type="ECO:0000313" key="9">
    <source>
        <dbReference type="Proteomes" id="UP000762676"/>
    </source>
</evidence>
<evidence type="ECO:0000256" key="3">
    <source>
        <dbReference type="ARBA" id="ARBA00023163"/>
    </source>
</evidence>
<gene>
    <name evidence="8" type="ORF">ElyMa_003465600</name>
</gene>
<keyword evidence="3" id="KW-0804">Transcription</keyword>
<dbReference type="GO" id="GO:0005634">
    <property type="term" value="C:nucleus"/>
    <property type="evidence" value="ECO:0007669"/>
    <property type="project" value="UniProtKB-SubCell"/>
</dbReference>
<evidence type="ECO:0000256" key="1">
    <source>
        <dbReference type="ARBA" id="ARBA00023015"/>
    </source>
</evidence>
<keyword evidence="4 5" id="KW-0539">Nucleus</keyword>
<dbReference type="Gene3D" id="2.60.40.820">
    <property type="entry name" value="Transcription factor, T-box"/>
    <property type="match status" value="1"/>
</dbReference>
<dbReference type="InterPro" id="IPR036960">
    <property type="entry name" value="T-box_sf"/>
</dbReference>
<dbReference type="GO" id="GO:0000981">
    <property type="term" value="F:DNA-binding transcription factor activity, RNA polymerase II-specific"/>
    <property type="evidence" value="ECO:0007669"/>
    <property type="project" value="TreeGrafter"/>
</dbReference>
<feature type="compositionally biased region" description="Low complexity" evidence="6">
    <location>
        <begin position="223"/>
        <end position="251"/>
    </location>
</feature>
<accession>A0AAV4EAM1</accession>
<dbReference type="PANTHER" id="PTHR11267:SF106">
    <property type="entry name" value="T-RELATED PROTEIN"/>
    <property type="match status" value="1"/>
</dbReference>
<keyword evidence="2 5" id="KW-0238">DNA-binding</keyword>
<dbReference type="PANTHER" id="PTHR11267">
    <property type="entry name" value="T-BOX PROTEIN-RELATED"/>
    <property type="match status" value="1"/>
</dbReference>
<evidence type="ECO:0000313" key="8">
    <source>
        <dbReference type="EMBL" id="GFR57860.1"/>
    </source>
</evidence>
<keyword evidence="1" id="KW-0805">Transcription regulation</keyword>
<dbReference type="SUPFAM" id="SSF49417">
    <property type="entry name" value="p53-like transcription factors"/>
    <property type="match status" value="1"/>
</dbReference>
<dbReference type="GO" id="GO:0000978">
    <property type="term" value="F:RNA polymerase II cis-regulatory region sequence-specific DNA binding"/>
    <property type="evidence" value="ECO:0007669"/>
    <property type="project" value="InterPro"/>
</dbReference>
<dbReference type="Pfam" id="PF00907">
    <property type="entry name" value="T-box"/>
    <property type="match status" value="1"/>
</dbReference>
<dbReference type="InterPro" id="IPR001699">
    <property type="entry name" value="TF_T-box"/>
</dbReference>
<dbReference type="GO" id="GO:0001708">
    <property type="term" value="P:cell fate specification"/>
    <property type="evidence" value="ECO:0007669"/>
    <property type="project" value="TreeGrafter"/>
</dbReference>
<dbReference type="EMBL" id="BMAT01007116">
    <property type="protein sequence ID" value="GFR57860.1"/>
    <property type="molecule type" value="Genomic_DNA"/>
</dbReference>
<dbReference type="Proteomes" id="UP000762676">
    <property type="component" value="Unassembled WGS sequence"/>
</dbReference>
<evidence type="ECO:0000256" key="5">
    <source>
        <dbReference type="PROSITE-ProRule" id="PRU00201"/>
    </source>
</evidence>
<evidence type="ECO:0000256" key="2">
    <source>
        <dbReference type="ARBA" id="ARBA00023125"/>
    </source>
</evidence>
<dbReference type="SMART" id="SM00425">
    <property type="entry name" value="TBOX"/>
    <property type="match status" value="1"/>
</dbReference>
<feature type="domain" description="T-box" evidence="7">
    <location>
        <begin position="80"/>
        <end position="132"/>
    </location>
</feature>
<dbReference type="GO" id="GO:0000785">
    <property type="term" value="C:chromatin"/>
    <property type="evidence" value="ECO:0007669"/>
    <property type="project" value="TreeGrafter"/>
</dbReference>
<evidence type="ECO:0000259" key="7">
    <source>
        <dbReference type="PROSITE" id="PS50252"/>
    </source>
</evidence>
<sequence>MWVISSFKEVATNVSKILGRFANGATVVKSEIKQIPPFVFLRLSGLFTGSNTPTVIFLVKYCPPPQKKPENHAPILVGVKLHVVKVNSRTQKKTILTFSFPETQFIAVTAYQNEEITALKIKHNPFAKAFLDAKEREASFVKLKEHCDRYLAQTQNREQEAQPDTTTNGSATTEPQGLLSSAWRKLTRKSGAAVDNISSCPISSTLRDPSPSPGEINSSPVQNFSLNNSRLSMNSSGNNLNSSGSSTESRSPFATPSSKPAGNADKVKPDNYKPFSWLIRPDQRDFIDDACGQERSLSHFASPWYLGPSPGHHLVPPPAHQFATHIGLSGPHCDRLAFRNSRQPTYHPYPRRSPPHHHCK</sequence>
<keyword evidence="9" id="KW-1185">Reference proteome</keyword>
<feature type="compositionally biased region" description="Polar residues" evidence="6">
    <location>
        <begin position="197"/>
        <end position="207"/>
    </location>
</feature>
<proteinExistence type="predicted"/>
<feature type="region of interest" description="Disordered" evidence="6">
    <location>
        <begin position="341"/>
        <end position="360"/>
    </location>
</feature>
<name>A0AAV4EAM1_9GAST</name>
<comment type="caution">
    <text evidence="8">The sequence shown here is derived from an EMBL/GenBank/DDBJ whole genome shotgun (WGS) entry which is preliminary data.</text>
</comment>
<feature type="region of interest" description="Disordered" evidence="6">
    <location>
        <begin position="197"/>
        <end position="272"/>
    </location>
</feature>
<organism evidence="8 9">
    <name type="scientific">Elysia marginata</name>
    <dbReference type="NCBI Taxonomy" id="1093978"/>
    <lineage>
        <taxon>Eukaryota</taxon>
        <taxon>Metazoa</taxon>
        <taxon>Spiralia</taxon>
        <taxon>Lophotrochozoa</taxon>
        <taxon>Mollusca</taxon>
        <taxon>Gastropoda</taxon>
        <taxon>Heterobranchia</taxon>
        <taxon>Euthyneura</taxon>
        <taxon>Panpulmonata</taxon>
        <taxon>Sacoglossa</taxon>
        <taxon>Placobranchoidea</taxon>
        <taxon>Plakobranchidae</taxon>
        <taxon>Elysia</taxon>
    </lineage>
</organism>